<comment type="caution">
    <text evidence="2">The sequence shown here is derived from an EMBL/GenBank/DDBJ whole genome shotgun (WGS) entry which is preliminary data.</text>
</comment>
<keyword evidence="3" id="KW-1185">Reference proteome</keyword>
<dbReference type="EMBL" id="BOMW01000071">
    <property type="protein sequence ID" value="GIF08948.1"/>
    <property type="molecule type" value="Genomic_DNA"/>
</dbReference>
<dbReference type="Pfam" id="PF13443">
    <property type="entry name" value="HTH_26"/>
    <property type="match status" value="1"/>
</dbReference>
<protein>
    <recommendedName>
        <fullName evidence="1">HTH cro/C1-type domain-containing protein</fullName>
    </recommendedName>
</protein>
<sequence>MKWNLRLAAAQRDIWKASQLQAMLADAGLVISAGKMSHLWSSQPVTIRLEDLQIICTVLGCTPNELLVLEDLPLPAPRPAEAAPLRAVAGEAPIQRRHVGRSKPPV</sequence>
<gene>
    <name evidence="2" type="ORF">Asi03nite_64860</name>
</gene>
<dbReference type="RefSeq" id="WP_203684288.1">
    <property type="nucleotide sequence ID" value="NZ_BOMW01000071.1"/>
</dbReference>
<evidence type="ECO:0000313" key="2">
    <source>
        <dbReference type="EMBL" id="GIF08948.1"/>
    </source>
</evidence>
<organism evidence="2 3">
    <name type="scientific">Actinoplanes siamensis</name>
    <dbReference type="NCBI Taxonomy" id="1223317"/>
    <lineage>
        <taxon>Bacteria</taxon>
        <taxon>Bacillati</taxon>
        <taxon>Actinomycetota</taxon>
        <taxon>Actinomycetes</taxon>
        <taxon>Micromonosporales</taxon>
        <taxon>Micromonosporaceae</taxon>
        <taxon>Actinoplanes</taxon>
    </lineage>
</organism>
<reference evidence="2" key="1">
    <citation type="submission" date="2021-01" db="EMBL/GenBank/DDBJ databases">
        <title>Whole genome shotgun sequence of Actinoplanes siamensis NBRC 109076.</title>
        <authorList>
            <person name="Komaki H."/>
            <person name="Tamura T."/>
        </authorList>
    </citation>
    <scope>NUCLEOTIDE SEQUENCE</scope>
    <source>
        <strain evidence="2">NBRC 109076</strain>
    </source>
</reference>
<accession>A0A919TP94</accession>
<dbReference type="AlphaFoldDB" id="A0A919TP94"/>
<feature type="domain" description="HTH cro/C1-type" evidence="1">
    <location>
        <begin position="4"/>
        <end position="71"/>
    </location>
</feature>
<dbReference type="Proteomes" id="UP000629619">
    <property type="component" value="Unassembled WGS sequence"/>
</dbReference>
<name>A0A919TP94_9ACTN</name>
<dbReference type="InterPro" id="IPR001387">
    <property type="entry name" value="Cro/C1-type_HTH"/>
</dbReference>
<evidence type="ECO:0000259" key="1">
    <source>
        <dbReference type="Pfam" id="PF13443"/>
    </source>
</evidence>
<proteinExistence type="predicted"/>
<evidence type="ECO:0000313" key="3">
    <source>
        <dbReference type="Proteomes" id="UP000629619"/>
    </source>
</evidence>